<comment type="subcellular location">
    <subcellularLocation>
        <location evidence="1">Cell membrane</location>
        <topology evidence="1">Multi-pass membrane protein</topology>
    </subcellularLocation>
</comment>
<dbReference type="InterPro" id="IPR023845">
    <property type="entry name" value="DUF3817_TM"/>
</dbReference>
<feature type="domain" description="DUF3817" evidence="7">
    <location>
        <begin position="2"/>
        <end position="85"/>
    </location>
</feature>
<name>A0ABY6N3C4_9ALTE</name>
<dbReference type="PANTHER" id="PTHR40077">
    <property type="entry name" value="MEMBRANE PROTEIN-RELATED"/>
    <property type="match status" value="1"/>
</dbReference>
<evidence type="ECO:0000256" key="5">
    <source>
        <dbReference type="ARBA" id="ARBA00023136"/>
    </source>
</evidence>
<evidence type="ECO:0000256" key="6">
    <source>
        <dbReference type="SAM" id="Phobius"/>
    </source>
</evidence>
<dbReference type="Proteomes" id="UP001163739">
    <property type="component" value="Chromosome"/>
</dbReference>
<dbReference type="EMBL" id="CP100390">
    <property type="protein sequence ID" value="UZE96586.1"/>
    <property type="molecule type" value="Genomic_DNA"/>
</dbReference>
<gene>
    <name evidence="8" type="ORF">NKI27_02205</name>
</gene>
<evidence type="ECO:0000256" key="4">
    <source>
        <dbReference type="ARBA" id="ARBA00022989"/>
    </source>
</evidence>
<accession>A0ABY6N3C4</accession>
<dbReference type="NCBIfam" id="TIGR03954">
    <property type="entry name" value="integ_memb_HG"/>
    <property type="match status" value="1"/>
</dbReference>
<evidence type="ECO:0000256" key="1">
    <source>
        <dbReference type="ARBA" id="ARBA00004651"/>
    </source>
</evidence>
<feature type="transmembrane region" description="Helical" evidence="6">
    <location>
        <begin position="31"/>
        <end position="51"/>
    </location>
</feature>
<evidence type="ECO:0000313" key="8">
    <source>
        <dbReference type="EMBL" id="UZE96586.1"/>
    </source>
</evidence>
<dbReference type="RefSeq" id="WP_265048070.1">
    <property type="nucleotide sequence ID" value="NZ_CP100390.1"/>
</dbReference>
<dbReference type="PANTHER" id="PTHR40077:SF1">
    <property type="entry name" value="MEMBRANE PROTEIN"/>
    <property type="match status" value="1"/>
</dbReference>
<organism evidence="8 9">
    <name type="scientific">Alkalimarinus alittae</name>
    <dbReference type="NCBI Taxonomy" id="2961619"/>
    <lineage>
        <taxon>Bacteria</taxon>
        <taxon>Pseudomonadati</taxon>
        <taxon>Pseudomonadota</taxon>
        <taxon>Gammaproteobacteria</taxon>
        <taxon>Alteromonadales</taxon>
        <taxon>Alteromonadaceae</taxon>
        <taxon>Alkalimarinus</taxon>
    </lineage>
</organism>
<protein>
    <submittedName>
        <fullName evidence="8">DUF3817 domain-containing protein</fullName>
    </submittedName>
</protein>
<dbReference type="Pfam" id="PF12823">
    <property type="entry name" value="DUF3817"/>
    <property type="match status" value="1"/>
</dbReference>
<keyword evidence="5 6" id="KW-0472">Membrane</keyword>
<feature type="transmembrane region" description="Helical" evidence="6">
    <location>
        <begin position="63"/>
        <end position="84"/>
    </location>
</feature>
<keyword evidence="9" id="KW-1185">Reference proteome</keyword>
<feature type="transmembrane region" description="Helical" evidence="6">
    <location>
        <begin position="6"/>
        <end position="24"/>
    </location>
</feature>
<evidence type="ECO:0000256" key="2">
    <source>
        <dbReference type="ARBA" id="ARBA00022475"/>
    </source>
</evidence>
<sequence>MLNAFRAISILEGLSYLTILSVTAGILSREYVFQIGMTHGVLLMFYVLFSFMVANKENWSLKIWLPVFFASLIPLAFILVEVYLKKSSSDDCSMAEPG</sequence>
<keyword evidence="2" id="KW-1003">Cell membrane</keyword>
<evidence type="ECO:0000313" key="9">
    <source>
        <dbReference type="Proteomes" id="UP001163739"/>
    </source>
</evidence>
<reference evidence="8" key="1">
    <citation type="submission" date="2022-06" db="EMBL/GenBank/DDBJ databases">
        <title>Alkalimarinus sp. nov., isolated from gut of a Alitta virens.</title>
        <authorList>
            <person name="Yang A.I."/>
            <person name="Shin N.-R."/>
        </authorList>
    </citation>
    <scope>NUCLEOTIDE SEQUENCE</scope>
    <source>
        <strain evidence="8">A2M4</strain>
    </source>
</reference>
<evidence type="ECO:0000256" key="3">
    <source>
        <dbReference type="ARBA" id="ARBA00022692"/>
    </source>
</evidence>
<keyword evidence="3 6" id="KW-0812">Transmembrane</keyword>
<keyword evidence="4 6" id="KW-1133">Transmembrane helix</keyword>
<proteinExistence type="predicted"/>
<evidence type="ECO:0000259" key="7">
    <source>
        <dbReference type="Pfam" id="PF12823"/>
    </source>
</evidence>